<feature type="compositionally biased region" description="Basic and acidic residues" evidence="1">
    <location>
        <begin position="171"/>
        <end position="180"/>
    </location>
</feature>
<reference evidence="3" key="3">
    <citation type="submission" date="2024-02" db="EMBL/GenBank/DDBJ databases">
        <title>Comparative genomics of Cryptococcus and Kwoniella reveals pathogenesis evolution and contrasting modes of karyotype evolution via chromosome fusion or intercentromeric recombination.</title>
        <authorList>
            <person name="Coelho M.A."/>
            <person name="David-Palma M."/>
            <person name="Shea T."/>
            <person name="Bowers K."/>
            <person name="McGinley-Smith S."/>
            <person name="Mohammad A.W."/>
            <person name="Gnirke A."/>
            <person name="Yurkov A.M."/>
            <person name="Nowrousian M."/>
            <person name="Sun S."/>
            <person name="Cuomo C.A."/>
            <person name="Heitman J."/>
        </authorList>
    </citation>
    <scope>NUCLEOTIDE SEQUENCE</scope>
    <source>
        <strain evidence="3">CBS 10117</strain>
    </source>
</reference>
<dbReference type="KEGG" id="kdj:28966010"/>
<organism evidence="2">
    <name type="scientific">Kwoniella dejecticola CBS 10117</name>
    <dbReference type="NCBI Taxonomy" id="1296121"/>
    <lineage>
        <taxon>Eukaryota</taxon>
        <taxon>Fungi</taxon>
        <taxon>Dikarya</taxon>
        <taxon>Basidiomycota</taxon>
        <taxon>Agaricomycotina</taxon>
        <taxon>Tremellomycetes</taxon>
        <taxon>Tremellales</taxon>
        <taxon>Cryptococcaceae</taxon>
        <taxon>Kwoniella</taxon>
    </lineage>
</organism>
<gene>
    <name evidence="2" type="ORF">I303_02311</name>
    <name evidence="3" type="ORF">I303_101557</name>
</gene>
<proteinExistence type="predicted"/>
<dbReference type="RefSeq" id="XP_018265934.1">
    <property type="nucleotide sequence ID" value="XM_018405653.1"/>
</dbReference>
<reference evidence="2" key="1">
    <citation type="submission" date="2013-07" db="EMBL/GenBank/DDBJ databases">
        <title>The Genome Sequence of Cryptococcus dejecticola CBS10117.</title>
        <authorList>
            <consortium name="The Broad Institute Genome Sequencing Platform"/>
            <person name="Cuomo C."/>
            <person name="Litvintseva A."/>
            <person name="Chen Y."/>
            <person name="Heitman J."/>
            <person name="Sun S."/>
            <person name="Springer D."/>
            <person name="Dromer F."/>
            <person name="Young S.K."/>
            <person name="Zeng Q."/>
            <person name="Gargeya S."/>
            <person name="Fitzgerald M."/>
            <person name="Abouelleil A."/>
            <person name="Alvarado L."/>
            <person name="Berlin A.M."/>
            <person name="Chapman S.B."/>
            <person name="Dewar J."/>
            <person name="Goldberg J."/>
            <person name="Griggs A."/>
            <person name="Gujja S."/>
            <person name="Hansen M."/>
            <person name="Howarth C."/>
            <person name="Imamovic A."/>
            <person name="Larimer J."/>
            <person name="McCowan C."/>
            <person name="Murphy C."/>
            <person name="Pearson M."/>
            <person name="Priest M."/>
            <person name="Roberts A."/>
            <person name="Saif S."/>
            <person name="Shea T."/>
            <person name="Sykes S."/>
            <person name="Wortman J."/>
            <person name="Nusbaum C."/>
            <person name="Birren B."/>
        </authorList>
    </citation>
    <scope>NUCLEOTIDE SEQUENCE [LARGE SCALE GENOMIC DNA]</scope>
    <source>
        <strain evidence="2">CBS 10117</strain>
    </source>
</reference>
<protein>
    <submittedName>
        <fullName evidence="2">Uncharacterized protein</fullName>
    </submittedName>
</protein>
<dbReference type="AlphaFoldDB" id="A0A1A6ADF0"/>
<dbReference type="Proteomes" id="UP000078595">
    <property type="component" value="Chromosome 2"/>
</dbReference>
<dbReference type="EMBL" id="KI894028">
    <property type="protein sequence ID" value="OBR88092.1"/>
    <property type="molecule type" value="Genomic_DNA"/>
</dbReference>
<dbReference type="GeneID" id="28966010"/>
<feature type="region of interest" description="Disordered" evidence="1">
    <location>
        <begin position="93"/>
        <end position="185"/>
    </location>
</feature>
<feature type="compositionally biased region" description="Basic and acidic residues" evidence="1">
    <location>
        <begin position="93"/>
        <end position="102"/>
    </location>
</feature>
<reference evidence="3" key="2">
    <citation type="submission" date="2013-07" db="EMBL/GenBank/DDBJ databases">
        <authorList>
            <consortium name="The Broad Institute Genome Sequencing Platform"/>
            <person name="Cuomo C."/>
            <person name="Litvintseva A."/>
            <person name="Chen Y."/>
            <person name="Heitman J."/>
            <person name="Sun S."/>
            <person name="Springer D."/>
            <person name="Dromer F."/>
            <person name="Young S.K."/>
            <person name="Zeng Q."/>
            <person name="Gargeya S."/>
            <person name="Fitzgerald M."/>
            <person name="Abouelleil A."/>
            <person name="Alvarado L."/>
            <person name="Berlin A.M."/>
            <person name="Chapman S.B."/>
            <person name="Dewar J."/>
            <person name="Goldberg J."/>
            <person name="Griggs A."/>
            <person name="Gujja S."/>
            <person name="Hansen M."/>
            <person name="Howarth C."/>
            <person name="Imamovic A."/>
            <person name="Larimer J."/>
            <person name="McCowan C."/>
            <person name="Murphy C."/>
            <person name="Pearson M."/>
            <person name="Priest M."/>
            <person name="Roberts A."/>
            <person name="Saif S."/>
            <person name="Shea T."/>
            <person name="Sykes S."/>
            <person name="Wortman J."/>
            <person name="Nusbaum C."/>
            <person name="Birren B."/>
        </authorList>
    </citation>
    <scope>NUCLEOTIDE SEQUENCE</scope>
    <source>
        <strain evidence="3">CBS 10117</strain>
    </source>
</reference>
<feature type="compositionally biased region" description="Polar residues" evidence="1">
    <location>
        <begin position="133"/>
        <end position="154"/>
    </location>
</feature>
<feature type="compositionally biased region" description="Polar residues" evidence="1">
    <location>
        <begin position="18"/>
        <end position="36"/>
    </location>
</feature>
<keyword evidence="4" id="KW-1185">Reference proteome</keyword>
<evidence type="ECO:0000313" key="4">
    <source>
        <dbReference type="Proteomes" id="UP000078595"/>
    </source>
</evidence>
<accession>A0A1A6ADF0</accession>
<dbReference type="EMBL" id="CP144531">
    <property type="protein sequence ID" value="WWC59011.1"/>
    <property type="molecule type" value="Genomic_DNA"/>
</dbReference>
<evidence type="ECO:0000313" key="2">
    <source>
        <dbReference type="EMBL" id="OBR88092.1"/>
    </source>
</evidence>
<feature type="compositionally biased region" description="Polar residues" evidence="1">
    <location>
        <begin position="49"/>
        <end position="62"/>
    </location>
</feature>
<evidence type="ECO:0000313" key="3">
    <source>
        <dbReference type="EMBL" id="WWC59011.1"/>
    </source>
</evidence>
<feature type="compositionally biased region" description="Low complexity" evidence="1">
    <location>
        <begin position="121"/>
        <end position="132"/>
    </location>
</feature>
<name>A0A1A6ADF0_9TREE</name>
<evidence type="ECO:0000256" key="1">
    <source>
        <dbReference type="SAM" id="MobiDB-lite"/>
    </source>
</evidence>
<dbReference type="VEuPathDB" id="FungiDB:I303_02311"/>
<sequence>MNCYVPPEKPRFTAGRSIYSSQLPNNHHTDSSQNASAFCDEESDGEETSAFSSNVTPQSTGGTFIDSEKLPSYFEESDPDAEYWVTVNRLRAERNTSSEKNDGSLQGEAHVSYTSEVGVYSRSASSDPPSTSHKPGSSRLTPAQTFSAHSSSESFAPDRVNSGTSGFEDGSDWREKRPSEGTDVIESGFVQNRLAFWKNKR</sequence>
<feature type="region of interest" description="Disordered" evidence="1">
    <location>
        <begin position="1"/>
        <end position="78"/>
    </location>
</feature>